<dbReference type="Pfam" id="PF02687">
    <property type="entry name" value="FtsX"/>
    <property type="match status" value="1"/>
</dbReference>
<evidence type="ECO:0000256" key="11">
    <source>
        <dbReference type="SAM" id="Phobius"/>
    </source>
</evidence>
<evidence type="ECO:0000313" key="15">
    <source>
        <dbReference type="Proteomes" id="UP000265643"/>
    </source>
</evidence>
<dbReference type="Gene3D" id="3.30.70.3040">
    <property type="match status" value="1"/>
</dbReference>
<evidence type="ECO:0000256" key="3">
    <source>
        <dbReference type="ARBA" id="ARBA00021907"/>
    </source>
</evidence>
<evidence type="ECO:0000256" key="10">
    <source>
        <dbReference type="PIRNR" id="PIRNR003097"/>
    </source>
</evidence>
<keyword evidence="5 10" id="KW-0132">Cell division</keyword>
<evidence type="ECO:0000256" key="4">
    <source>
        <dbReference type="ARBA" id="ARBA00022475"/>
    </source>
</evidence>
<feature type="domain" description="ABC3 transporter permease C-terminal" evidence="12">
    <location>
        <begin position="196"/>
        <end position="319"/>
    </location>
</feature>
<dbReference type="InterPro" id="IPR040690">
    <property type="entry name" value="FtsX_ECD"/>
</dbReference>
<evidence type="ECO:0000256" key="5">
    <source>
        <dbReference type="ARBA" id="ARBA00022618"/>
    </source>
</evidence>
<evidence type="ECO:0000259" key="13">
    <source>
        <dbReference type="Pfam" id="PF18075"/>
    </source>
</evidence>
<dbReference type="RefSeq" id="WP_119298536.1">
    <property type="nucleotide sequence ID" value="NZ_BHGK01000001.1"/>
</dbReference>
<keyword evidence="4 10" id="KW-1003">Cell membrane</keyword>
<dbReference type="InterPro" id="IPR003838">
    <property type="entry name" value="ABC3_permease_C"/>
</dbReference>
<proteinExistence type="inferred from homology"/>
<dbReference type="Proteomes" id="UP000265643">
    <property type="component" value="Unassembled WGS sequence"/>
</dbReference>
<gene>
    <name evidence="14" type="primary">ftsX</name>
    <name evidence="14" type="ORF">KGMB01110_23540</name>
</gene>
<dbReference type="GO" id="GO:0005886">
    <property type="term" value="C:plasma membrane"/>
    <property type="evidence" value="ECO:0007669"/>
    <property type="project" value="UniProtKB-SubCell"/>
</dbReference>
<accession>A0A391PA95</accession>
<protein>
    <recommendedName>
        <fullName evidence="3 10">Cell division protein FtsX</fullName>
    </recommendedName>
</protein>
<feature type="transmembrane region" description="Helical" evidence="11">
    <location>
        <begin position="25"/>
        <end position="46"/>
    </location>
</feature>
<comment type="function">
    <text evidence="10">Part of the ABC transporter FtsEX involved in asymmetric cellular division facilitating the initiation of sporulation.</text>
</comment>
<evidence type="ECO:0000256" key="1">
    <source>
        <dbReference type="ARBA" id="ARBA00004651"/>
    </source>
</evidence>
<dbReference type="PANTHER" id="PTHR47755:SF1">
    <property type="entry name" value="CELL DIVISION PROTEIN FTSX"/>
    <property type="match status" value="1"/>
</dbReference>
<dbReference type="AlphaFoldDB" id="A0A391PA95"/>
<evidence type="ECO:0000256" key="8">
    <source>
        <dbReference type="ARBA" id="ARBA00023136"/>
    </source>
</evidence>
<evidence type="ECO:0000256" key="6">
    <source>
        <dbReference type="ARBA" id="ARBA00022692"/>
    </source>
</evidence>
<evidence type="ECO:0000256" key="7">
    <source>
        <dbReference type="ARBA" id="ARBA00022989"/>
    </source>
</evidence>
<evidence type="ECO:0000256" key="9">
    <source>
        <dbReference type="ARBA" id="ARBA00023306"/>
    </source>
</evidence>
<comment type="subcellular location">
    <subcellularLocation>
        <location evidence="1">Cell membrane</location>
        <topology evidence="1">Multi-pass membrane protein</topology>
    </subcellularLocation>
</comment>
<feature type="domain" description="FtsX extracellular" evidence="13">
    <location>
        <begin position="59"/>
        <end position="172"/>
    </location>
</feature>
<keyword evidence="9 10" id="KW-0131">Cell cycle</keyword>
<sequence length="321" mass="35547">MRISTVGYVGKQGVKSIWRNKMFSLASIATMSACIFLFGLFFSIVLNLQYIVKSAEEGVAITVFFDKDATDKQIKEIGKKLEARDEVSDVQYVSADDAWKSFQKDYFKDNESLADGFKDDNPLASSANYQVFMKTLKSDESDVTSEITGDEKTLSETQKNLVSYAESLDGVRKVNRSDVVANTLTSVNKLVYYVSIVIIGILLAVSIFLISNTVTTGITVRREEIAIMKYIGAKDFVVRSPFVIEGLIIGLIGALIPLAVLYFSYGRVVGYIMDKFSILNNIITFLPVQSVYKLLLPAGLLMGVGIGFLGSFFTVRKHLKV</sequence>
<keyword evidence="6 11" id="KW-0812">Transmembrane</keyword>
<dbReference type="PIRSF" id="PIRSF003097">
    <property type="entry name" value="FtsX"/>
    <property type="match status" value="1"/>
</dbReference>
<dbReference type="Pfam" id="PF18075">
    <property type="entry name" value="FtsX_ECD"/>
    <property type="match status" value="1"/>
</dbReference>
<name>A0A391PA95_9FIRM</name>
<dbReference type="PROSITE" id="PS51257">
    <property type="entry name" value="PROKAR_LIPOPROTEIN"/>
    <property type="match status" value="1"/>
</dbReference>
<feature type="transmembrane region" description="Helical" evidence="11">
    <location>
        <begin position="294"/>
        <end position="315"/>
    </location>
</feature>
<evidence type="ECO:0000256" key="2">
    <source>
        <dbReference type="ARBA" id="ARBA00007379"/>
    </source>
</evidence>
<comment type="caution">
    <text evidence="14">The sequence shown here is derived from an EMBL/GenBank/DDBJ whole genome shotgun (WGS) entry which is preliminary data.</text>
</comment>
<evidence type="ECO:0000259" key="12">
    <source>
        <dbReference type="Pfam" id="PF02687"/>
    </source>
</evidence>
<organism evidence="14 15">
    <name type="scientific">Mediterraneibacter butyricigenes</name>
    <dbReference type="NCBI Taxonomy" id="2316025"/>
    <lineage>
        <taxon>Bacteria</taxon>
        <taxon>Bacillati</taxon>
        <taxon>Bacillota</taxon>
        <taxon>Clostridia</taxon>
        <taxon>Lachnospirales</taxon>
        <taxon>Lachnospiraceae</taxon>
        <taxon>Mediterraneibacter</taxon>
    </lineage>
</organism>
<keyword evidence="15" id="KW-1185">Reference proteome</keyword>
<dbReference type="GO" id="GO:0051301">
    <property type="term" value="P:cell division"/>
    <property type="evidence" value="ECO:0007669"/>
    <property type="project" value="UniProtKB-KW"/>
</dbReference>
<comment type="similarity">
    <text evidence="2 10">Belongs to the ABC-4 integral membrane protein family. FtsX subfamily.</text>
</comment>
<dbReference type="InterPro" id="IPR004513">
    <property type="entry name" value="FtsX"/>
</dbReference>
<dbReference type="PANTHER" id="PTHR47755">
    <property type="entry name" value="CELL DIVISION PROTEIN FTSX"/>
    <property type="match status" value="1"/>
</dbReference>
<keyword evidence="8 10" id="KW-0472">Membrane</keyword>
<feature type="transmembrane region" description="Helical" evidence="11">
    <location>
        <begin position="241"/>
        <end position="265"/>
    </location>
</feature>
<dbReference type="EMBL" id="BHGK01000001">
    <property type="protein sequence ID" value="GCA67918.1"/>
    <property type="molecule type" value="Genomic_DNA"/>
</dbReference>
<keyword evidence="7 11" id="KW-1133">Transmembrane helix</keyword>
<feature type="transmembrane region" description="Helical" evidence="11">
    <location>
        <begin position="190"/>
        <end position="220"/>
    </location>
</feature>
<evidence type="ECO:0000313" key="14">
    <source>
        <dbReference type="EMBL" id="GCA67918.1"/>
    </source>
</evidence>
<dbReference type="InterPro" id="IPR058204">
    <property type="entry name" value="FtsX_firmicutes-type"/>
</dbReference>
<reference evidence="15" key="1">
    <citation type="submission" date="2018-09" db="EMBL/GenBank/DDBJ databases">
        <title>Draft Genome Sequence of Mediterraneibacter sp. KCTC 15684.</title>
        <authorList>
            <person name="Kim J.S."/>
            <person name="Han K.I."/>
            <person name="Suh M.K."/>
            <person name="Lee K.C."/>
            <person name="Eom M.K."/>
            <person name="Lee J.H."/>
            <person name="Park S.H."/>
            <person name="Kang S.W."/>
            <person name="Park J.E."/>
            <person name="Oh B.S."/>
            <person name="Yu S.Y."/>
            <person name="Choi S.H."/>
            <person name="Lee D.H."/>
            <person name="Yoon H."/>
            <person name="Kim B."/>
            <person name="Yang S.J."/>
            <person name="Lee J.S."/>
        </authorList>
    </citation>
    <scope>NUCLEOTIDE SEQUENCE [LARGE SCALE GENOMIC DNA]</scope>
    <source>
        <strain evidence="15">KCTC 15684</strain>
    </source>
</reference>
<dbReference type="NCBIfam" id="NF038347">
    <property type="entry name" value="FtsX_Gpos"/>
    <property type="match status" value="1"/>
</dbReference>